<evidence type="ECO:0000256" key="6">
    <source>
        <dbReference type="SAM" id="MobiDB-lite"/>
    </source>
</evidence>
<keyword evidence="2" id="KW-0229">DNA integration</keyword>
<evidence type="ECO:0000313" key="9">
    <source>
        <dbReference type="EMBL" id="MDI6450511.1"/>
    </source>
</evidence>
<dbReference type="PANTHER" id="PTHR30349">
    <property type="entry name" value="PHAGE INTEGRASE-RELATED"/>
    <property type="match status" value="1"/>
</dbReference>
<dbReference type="EMBL" id="JASCXX010000021">
    <property type="protein sequence ID" value="MDI6450511.1"/>
    <property type="molecule type" value="Genomic_DNA"/>
</dbReference>
<feature type="compositionally biased region" description="Low complexity" evidence="6">
    <location>
        <begin position="413"/>
        <end position="427"/>
    </location>
</feature>
<name>A0AAW6U4K7_9BACT</name>
<dbReference type="InterPro" id="IPR011010">
    <property type="entry name" value="DNA_brk_join_enz"/>
</dbReference>
<dbReference type="InterPro" id="IPR013762">
    <property type="entry name" value="Integrase-like_cat_sf"/>
</dbReference>
<dbReference type="InterPro" id="IPR010998">
    <property type="entry name" value="Integrase_recombinase_N"/>
</dbReference>
<feature type="region of interest" description="Disordered" evidence="6">
    <location>
        <begin position="406"/>
        <end position="462"/>
    </location>
</feature>
<dbReference type="InterPro" id="IPR044068">
    <property type="entry name" value="CB"/>
</dbReference>
<sequence>MASIGRDPNGRKRILFVAEDGRRQTIRLGRITMKQAAAFKVKLENLIGRRYAGCLDDETARWIADLPDDIYAKLAAVGLVDRREARTNQTLGPFIEQYIESRVDLKQRTKWMLRQSQQSLIGHFGDDKALASITEADAELWRLSMVKEGLADATIRKRCQHAKQFFARAIKAKLVDANPFIALPSASRPNPARMVFVSQADIEKVIAACPDVQWKLIFALARYGGLRCPSEILALRWKDVNWQTGRMLVRSQKTERHPGGESRVIPVFSELRPYLLEGLEQAQEGDEYVITRYRTENANLRTQAHKIIQRAGLRPWTRTFQNLRSSRETELTEVFPLHVVTAWLGNSQLVAARHYLQLRDEHFEKAAHFPAQQPAEGDRTISHRKEADLTQNLADDIKKADLRHLATSDETSPKYPKQPKIIPISPKGVRTIPTGASKNPDFEKRAYTRRHSCRRKAPFRAA</sequence>
<dbReference type="GO" id="GO:0003677">
    <property type="term" value="F:DNA binding"/>
    <property type="evidence" value="ECO:0007669"/>
    <property type="project" value="UniProtKB-UniRule"/>
</dbReference>
<accession>A0AAW6U4K7</accession>
<evidence type="ECO:0000259" key="7">
    <source>
        <dbReference type="PROSITE" id="PS51898"/>
    </source>
</evidence>
<organism evidence="9 10">
    <name type="scientific">Anaerobaca lacustris</name>
    <dbReference type="NCBI Taxonomy" id="3044600"/>
    <lineage>
        <taxon>Bacteria</taxon>
        <taxon>Pseudomonadati</taxon>
        <taxon>Planctomycetota</taxon>
        <taxon>Phycisphaerae</taxon>
        <taxon>Sedimentisphaerales</taxon>
        <taxon>Anaerobacaceae</taxon>
        <taxon>Anaerobaca</taxon>
    </lineage>
</organism>
<dbReference type="CDD" id="cd00397">
    <property type="entry name" value="DNA_BRE_C"/>
    <property type="match status" value="1"/>
</dbReference>
<gene>
    <name evidence="9" type="ORF">QJ522_15730</name>
</gene>
<dbReference type="PROSITE" id="PS51900">
    <property type="entry name" value="CB"/>
    <property type="match status" value="1"/>
</dbReference>
<keyword evidence="4" id="KW-0233">DNA recombination</keyword>
<comment type="similarity">
    <text evidence="1">Belongs to the 'phage' integrase family.</text>
</comment>
<proteinExistence type="inferred from homology"/>
<dbReference type="RefSeq" id="WP_349245921.1">
    <property type="nucleotide sequence ID" value="NZ_JASCXX010000021.1"/>
</dbReference>
<dbReference type="PANTHER" id="PTHR30349:SF64">
    <property type="entry name" value="PROPHAGE INTEGRASE INTD-RELATED"/>
    <property type="match status" value="1"/>
</dbReference>
<dbReference type="Gene3D" id="1.10.150.130">
    <property type="match status" value="1"/>
</dbReference>
<protein>
    <submittedName>
        <fullName evidence="9">Site-specific integrase</fullName>
    </submittedName>
</protein>
<evidence type="ECO:0000256" key="5">
    <source>
        <dbReference type="PROSITE-ProRule" id="PRU01248"/>
    </source>
</evidence>
<dbReference type="InterPro" id="IPR050090">
    <property type="entry name" value="Tyrosine_recombinase_XerCD"/>
</dbReference>
<dbReference type="PROSITE" id="PS51898">
    <property type="entry name" value="TYR_RECOMBINASE"/>
    <property type="match status" value="1"/>
</dbReference>
<dbReference type="Gene3D" id="1.10.443.10">
    <property type="entry name" value="Intergrase catalytic core"/>
    <property type="match status" value="1"/>
</dbReference>
<dbReference type="GO" id="GO:0015074">
    <property type="term" value="P:DNA integration"/>
    <property type="evidence" value="ECO:0007669"/>
    <property type="project" value="UniProtKB-KW"/>
</dbReference>
<feature type="domain" description="Tyr recombinase" evidence="7">
    <location>
        <begin position="192"/>
        <end position="368"/>
    </location>
</feature>
<dbReference type="InterPro" id="IPR002104">
    <property type="entry name" value="Integrase_catalytic"/>
</dbReference>
<feature type="compositionally biased region" description="Basic residues" evidence="6">
    <location>
        <begin position="447"/>
        <end position="462"/>
    </location>
</feature>
<evidence type="ECO:0000313" key="10">
    <source>
        <dbReference type="Proteomes" id="UP001431776"/>
    </source>
</evidence>
<dbReference type="SUPFAM" id="SSF56349">
    <property type="entry name" value="DNA breaking-rejoining enzymes"/>
    <property type="match status" value="1"/>
</dbReference>
<dbReference type="AlphaFoldDB" id="A0AAW6U4K7"/>
<evidence type="ECO:0000256" key="1">
    <source>
        <dbReference type="ARBA" id="ARBA00008857"/>
    </source>
</evidence>
<feature type="domain" description="Core-binding (CB)" evidence="8">
    <location>
        <begin position="89"/>
        <end position="170"/>
    </location>
</feature>
<dbReference type="Pfam" id="PF00589">
    <property type="entry name" value="Phage_integrase"/>
    <property type="match status" value="1"/>
</dbReference>
<evidence type="ECO:0000256" key="2">
    <source>
        <dbReference type="ARBA" id="ARBA00022908"/>
    </source>
</evidence>
<dbReference type="Proteomes" id="UP001431776">
    <property type="component" value="Unassembled WGS sequence"/>
</dbReference>
<keyword evidence="3 5" id="KW-0238">DNA-binding</keyword>
<dbReference type="GO" id="GO:0006310">
    <property type="term" value="P:DNA recombination"/>
    <property type="evidence" value="ECO:0007669"/>
    <property type="project" value="UniProtKB-KW"/>
</dbReference>
<keyword evidence="10" id="KW-1185">Reference proteome</keyword>
<evidence type="ECO:0000256" key="3">
    <source>
        <dbReference type="ARBA" id="ARBA00023125"/>
    </source>
</evidence>
<evidence type="ECO:0000259" key="8">
    <source>
        <dbReference type="PROSITE" id="PS51900"/>
    </source>
</evidence>
<evidence type="ECO:0000256" key="4">
    <source>
        <dbReference type="ARBA" id="ARBA00023172"/>
    </source>
</evidence>
<comment type="caution">
    <text evidence="9">The sequence shown here is derived from an EMBL/GenBank/DDBJ whole genome shotgun (WGS) entry which is preliminary data.</text>
</comment>
<reference evidence="9" key="1">
    <citation type="submission" date="2023-05" db="EMBL/GenBank/DDBJ databases">
        <title>Anaerotaeda fermentans gen. nov., sp. nov., a novel anaerobic planctomycete of the new family within the order Sedimentisphaerales isolated from Taman Peninsula, Russia.</title>
        <authorList>
            <person name="Khomyakova M.A."/>
            <person name="Merkel A.Y."/>
            <person name="Slobodkin A.I."/>
        </authorList>
    </citation>
    <scope>NUCLEOTIDE SEQUENCE</scope>
    <source>
        <strain evidence="9">M17dextr</strain>
    </source>
</reference>